<dbReference type="InterPro" id="IPR012677">
    <property type="entry name" value="Nucleotide-bd_a/b_plait_sf"/>
</dbReference>
<dbReference type="InterPro" id="IPR025715">
    <property type="entry name" value="FoP_C"/>
</dbReference>
<dbReference type="GO" id="GO:0005634">
    <property type="term" value="C:nucleus"/>
    <property type="evidence" value="ECO:0007669"/>
    <property type="project" value="TreeGrafter"/>
</dbReference>
<dbReference type="SMART" id="SM01218">
    <property type="entry name" value="FoP_duplication"/>
    <property type="match status" value="1"/>
</dbReference>
<feature type="domain" description="RRM" evidence="4">
    <location>
        <begin position="61"/>
        <end position="138"/>
    </location>
</feature>
<dbReference type="Proteomes" id="UP001055439">
    <property type="component" value="Chromosome 2"/>
</dbReference>
<dbReference type="InterPro" id="IPR035979">
    <property type="entry name" value="RBD_domain_sf"/>
</dbReference>
<dbReference type="AlphaFoldDB" id="A0A9E7JMC3"/>
<dbReference type="SMART" id="SM00360">
    <property type="entry name" value="RRM"/>
    <property type="match status" value="1"/>
</dbReference>
<sequence>MESFFVEVLKELYFGTGALSTVTYHQHMTLSFSRTKGMIWRHDLFDDSMVAAGISGIETGTKLYISNLDYGVSNEDIRELFSEVGDLKRYAVHYDRNGHPSGSAEVVYTRRSDAMAALKRYNNVQLDGKPMKIEVIGTNLGLPVTPRVNVVGGPNGRGKRTVVMTPQFGRGVSSSFNRASGLTRGGFQRGRGRGHPNAISSGRGRGRGSGRGRASASVSGSGRGRGRKQNLEKSADELDKELETYHSEAMNTS</sequence>
<keyword evidence="1 2" id="KW-0694">RNA-binding</keyword>
<proteinExistence type="predicted"/>
<evidence type="ECO:0000256" key="2">
    <source>
        <dbReference type="PROSITE-ProRule" id="PRU00176"/>
    </source>
</evidence>
<dbReference type="InterPro" id="IPR051229">
    <property type="entry name" value="ALYREF_mRNA_export"/>
</dbReference>
<gene>
    <name evidence="5" type="ORF">MUK42_28521</name>
</gene>
<dbReference type="OrthoDB" id="1049195at2759"/>
<dbReference type="CDD" id="cd12680">
    <property type="entry name" value="RRM_THOC4"/>
    <property type="match status" value="1"/>
</dbReference>
<dbReference type="EMBL" id="CP097504">
    <property type="protein sequence ID" value="URD85904.1"/>
    <property type="molecule type" value="Genomic_DNA"/>
</dbReference>
<evidence type="ECO:0000313" key="5">
    <source>
        <dbReference type="EMBL" id="URD85904.1"/>
    </source>
</evidence>
<dbReference type="PANTHER" id="PTHR19965">
    <property type="entry name" value="RNA AND EXPORT FACTOR BINDING PROTEIN"/>
    <property type="match status" value="1"/>
</dbReference>
<dbReference type="Pfam" id="PF00076">
    <property type="entry name" value="RRM_1"/>
    <property type="match status" value="1"/>
</dbReference>
<accession>A0A9E7JMC3</accession>
<dbReference type="Gene3D" id="3.30.70.330">
    <property type="match status" value="1"/>
</dbReference>
<protein>
    <submittedName>
        <fullName evidence="5">RNA recognition motif containing protein</fullName>
    </submittedName>
</protein>
<dbReference type="PANTHER" id="PTHR19965:SF33">
    <property type="entry name" value="THO COMPLEX SUBUNIT 4D"/>
    <property type="match status" value="1"/>
</dbReference>
<evidence type="ECO:0000259" key="4">
    <source>
        <dbReference type="PROSITE" id="PS50102"/>
    </source>
</evidence>
<feature type="compositionally biased region" description="Basic and acidic residues" evidence="3">
    <location>
        <begin position="229"/>
        <end position="246"/>
    </location>
</feature>
<evidence type="ECO:0000256" key="3">
    <source>
        <dbReference type="SAM" id="MobiDB-lite"/>
    </source>
</evidence>
<organism evidence="5 6">
    <name type="scientific">Musa troglodytarum</name>
    <name type="common">fe'i banana</name>
    <dbReference type="NCBI Taxonomy" id="320322"/>
    <lineage>
        <taxon>Eukaryota</taxon>
        <taxon>Viridiplantae</taxon>
        <taxon>Streptophyta</taxon>
        <taxon>Embryophyta</taxon>
        <taxon>Tracheophyta</taxon>
        <taxon>Spermatophyta</taxon>
        <taxon>Magnoliopsida</taxon>
        <taxon>Liliopsida</taxon>
        <taxon>Zingiberales</taxon>
        <taxon>Musaceae</taxon>
        <taxon>Musa</taxon>
    </lineage>
</organism>
<evidence type="ECO:0000256" key="1">
    <source>
        <dbReference type="ARBA" id="ARBA00022884"/>
    </source>
</evidence>
<dbReference type="InterPro" id="IPR000504">
    <property type="entry name" value="RRM_dom"/>
</dbReference>
<dbReference type="SUPFAM" id="SSF54928">
    <property type="entry name" value="RNA-binding domain, RBD"/>
    <property type="match status" value="1"/>
</dbReference>
<keyword evidence="6" id="KW-1185">Reference proteome</keyword>
<name>A0A9E7JMC3_9LILI</name>
<dbReference type="GO" id="GO:0003729">
    <property type="term" value="F:mRNA binding"/>
    <property type="evidence" value="ECO:0007669"/>
    <property type="project" value="TreeGrafter"/>
</dbReference>
<dbReference type="GO" id="GO:0006406">
    <property type="term" value="P:mRNA export from nucleus"/>
    <property type="evidence" value="ECO:0007669"/>
    <property type="project" value="TreeGrafter"/>
</dbReference>
<reference evidence="5" key="1">
    <citation type="submission" date="2022-05" db="EMBL/GenBank/DDBJ databases">
        <title>The Musa troglodytarum L. genome provides insights into the mechanism of non-climacteric behaviour and enrichment of carotenoids.</title>
        <authorList>
            <person name="Wang J."/>
        </authorList>
    </citation>
    <scope>NUCLEOTIDE SEQUENCE</scope>
    <source>
        <tissue evidence="5">Leaf</tissue>
    </source>
</reference>
<dbReference type="PROSITE" id="PS50102">
    <property type="entry name" value="RRM"/>
    <property type="match status" value="1"/>
</dbReference>
<feature type="region of interest" description="Disordered" evidence="3">
    <location>
        <begin position="169"/>
        <end position="253"/>
    </location>
</feature>
<evidence type="ECO:0000313" key="6">
    <source>
        <dbReference type="Proteomes" id="UP001055439"/>
    </source>
</evidence>